<evidence type="ECO:0000256" key="2">
    <source>
        <dbReference type="ARBA" id="ARBA00022525"/>
    </source>
</evidence>
<dbReference type="Pfam" id="PF00473">
    <property type="entry name" value="CRF"/>
    <property type="match status" value="1"/>
</dbReference>
<keyword evidence="3" id="KW-0372">Hormone</keyword>
<evidence type="ECO:0000256" key="3">
    <source>
        <dbReference type="ARBA" id="ARBA00022702"/>
    </source>
</evidence>
<dbReference type="SMART" id="SM00039">
    <property type="entry name" value="CRF"/>
    <property type="match status" value="1"/>
</dbReference>
<proteinExistence type="predicted"/>
<dbReference type="RefSeq" id="XP_022246161.1">
    <property type="nucleotide sequence ID" value="XM_022390453.1"/>
</dbReference>
<evidence type="ECO:0000256" key="5">
    <source>
        <dbReference type="SAM" id="SignalP"/>
    </source>
</evidence>
<keyword evidence="2" id="KW-0964">Secreted</keyword>
<feature type="domain" description="Corticotropin-releasing factor" evidence="6">
    <location>
        <begin position="189"/>
        <end position="232"/>
    </location>
</feature>
<dbReference type="InterPro" id="IPR018446">
    <property type="entry name" value="Corticotropin-releasing_fac_CS"/>
</dbReference>
<comment type="subcellular location">
    <subcellularLocation>
        <location evidence="1">Secreted</location>
    </subcellularLocation>
</comment>
<dbReference type="PROSITE" id="PS00511">
    <property type="entry name" value="CRF"/>
    <property type="match status" value="1"/>
</dbReference>
<feature type="compositionally biased region" description="Polar residues" evidence="4">
    <location>
        <begin position="128"/>
        <end position="138"/>
    </location>
</feature>
<evidence type="ECO:0000313" key="7">
    <source>
        <dbReference type="Proteomes" id="UP000694941"/>
    </source>
</evidence>
<protein>
    <submittedName>
        <fullName evidence="8">Uncharacterized protein LOC111086670</fullName>
    </submittedName>
</protein>
<sequence length="254" mass="29604">MMMTTRRFLSLFVATLLLLPMSTVCNTLFQTNFERRAGEEFRNQESLLAELLNYNIDRFLQNDSYIDDQIDESDRFLKPKVSPLELLIRDLAKAKEKYEQAGFLKDNENEANVGYQSEELVKSEQISKHSQQKQNTSFMKDENHEERDKKSRQATSGKVNFFISDETPQEQKENSRIAVKDYVKLKRGDRPSLSIVSPLDVLRQRLILEMAQRKMKQSQHQIIANAELLENLGKRNLYLSKTGQALTLRNRSVH</sequence>
<dbReference type="InterPro" id="IPR000187">
    <property type="entry name" value="CRF"/>
</dbReference>
<dbReference type="Proteomes" id="UP000694941">
    <property type="component" value="Unplaced"/>
</dbReference>
<feature type="region of interest" description="Disordered" evidence="4">
    <location>
        <begin position="122"/>
        <end position="174"/>
    </location>
</feature>
<reference evidence="8" key="1">
    <citation type="submission" date="2025-08" db="UniProtKB">
        <authorList>
            <consortium name="RefSeq"/>
        </authorList>
    </citation>
    <scope>IDENTIFICATION</scope>
    <source>
        <tissue evidence="8">Muscle</tissue>
    </source>
</reference>
<evidence type="ECO:0000259" key="6">
    <source>
        <dbReference type="SMART" id="SM00039"/>
    </source>
</evidence>
<feature type="chain" id="PRO_5046843383" evidence="5">
    <location>
        <begin position="26"/>
        <end position="254"/>
    </location>
</feature>
<evidence type="ECO:0000256" key="4">
    <source>
        <dbReference type="SAM" id="MobiDB-lite"/>
    </source>
</evidence>
<keyword evidence="5" id="KW-0732">Signal</keyword>
<name>A0ABM1SRA5_LIMPO</name>
<gene>
    <name evidence="8" type="primary">LOC111086670</name>
</gene>
<organism evidence="7 8">
    <name type="scientific">Limulus polyphemus</name>
    <name type="common">Atlantic horseshoe crab</name>
    <dbReference type="NCBI Taxonomy" id="6850"/>
    <lineage>
        <taxon>Eukaryota</taxon>
        <taxon>Metazoa</taxon>
        <taxon>Ecdysozoa</taxon>
        <taxon>Arthropoda</taxon>
        <taxon>Chelicerata</taxon>
        <taxon>Merostomata</taxon>
        <taxon>Xiphosura</taxon>
        <taxon>Limulidae</taxon>
        <taxon>Limulus</taxon>
    </lineage>
</organism>
<evidence type="ECO:0000256" key="1">
    <source>
        <dbReference type="ARBA" id="ARBA00004613"/>
    </source>
</evidence>
<feature type="compositionally biased region" description="Basic and acidic residues" evidence="4">
    <location>
        <begin position="139"/>
        <end position="151"/>
    </location>
</feature>
<feature type="signal peptide" evidence="5">
    <location>
        <begin position="1"/>
        <end position="25"/>
    </location>
</feature>
<evidence type="ECO:0000313" key="8">
    <source>
        <dbReference type="RefSeq" id="XP_022246161.1"/>
    </source>
</evidence>
<dbReference type="GeneID" id="111086670"/>
<accession>A0ABM1SRA5</accession>
<keyword evidence="7" id="KW-1185">Reference proteome</keyword>